<name>A0A420CMZ8_9FLAO</name>
<dbReference type="EMBL" id="BMCW01000001">
    <property type="protein sequence ID" value="GGG51828.1"/>
    <property type="molecule type" value="Genomic_DNA"/>
</dbReference>
<keyword evidence="4" id="KW-1185">Reference proteome</keyword>
<reference evidence="2 3" key="2">
    <citation type="submission" date="2018-09" db="EMBL/GenBank/DDBJ databases">
        <title>Genomic Encyclopedia of Archaeal and Bacterial Type Strains, Phase II (KMG-II): from individual species to whole genera.</title>
        <authorList>
            <person name="Goeker M."/>
        </authorList>
    </citation>
    <scope>NUCLEOTIDE SEQUENCE [LARGE SCALE GENOMIC DNA]</scope>
    <source>
        <strain evidence="2 3">DSM 27620</strain>
    </source>
</reference>
<gene>
    <name evidence="2" type="ORF">BXY58_3151</name>
    <name evidence="1" type="ORF">GCM10007332_11880</name>
</gene>
<sequence>MKIIKTIEVYERDVINPAKTYNIKFVKEFDISIIEINELKKLLLLKKMMTIYIYHIH</sequence>
<reference evidence="4" key="3">
    <citation type="journal article" date="2019" name="Int. J. Syst. Evol. Microbiol.">
        <title>The Global Catalogue of Microorganisms (GCM) 10K type strain sequencing project: providing services to taxonomists for standard genome sequencing and annotation.</title>
        <authorList>
            <consortium name="The Broad Institute Genomics Platform"/>
            <consortium name="The Broad Institute Genome Sequencing Center for Infectious Disease"/>
            <person name="Wu L."/>
            <person name="Ma J."/>
        </authorList>
    </citation>
    <scope>NUCLEOTIDE SEQUENCE [LARGE SCALE GENOMIC DNA]</scope>
    <source>
        <strain evidence="4">CCM 8490</strain>
    </source>
</reference>
<evidence type="ECO:0000313" key="2">
    <source>
        <dbReference type="EMBL" id="RKE79778.1"/>
    </source>
</evidence>
<evidence type="ECO:0000313" key="3">
    <source>
        <dbReference type="Proteomes" id="UP000285906"/>
    </source>
</evidence>
<proteinExistence type="predicted"/>
<organism evidence="2 3">
    <name type="scientific">Epilithonimonas arachidiradicis</name>
    <dbReference type="NCBI Taxonomy" id="1617282"/>
    <lineage>
        <taxon>Bacteria</taxon>
        <taxon>Pseudomonadati</taxon>
        <taxon>Bacteroidota</taxon>
        <taxon>Flavobacteriia</taxon>
        <taxon>Flavobacteriales</taxon>
        <taxon>Weeksellaceae</taxon>
        <taxon>Chryseobacterium group</taxon>
        <taxon>Epilithonimonas</taxon>
    </lineage>
</organism>
<reference evidence="1" key="4">
    <citation type="submission" date="2024-05" db="EMBL/GenBank/DDBJ databases">
        <authorList>
            <person name="Sun Q."/>
            <person name="Sedlacek I."/>
        </authorList>
    </citation>
    <scope>NUCLEOTIDE SEQUENCE</scope>
    <source>
        <strain evidence="1">CCM 8490</strain>
    </source>
</reference>
<evidence type="ECO:0000313" key="4">
    <source>
        <dbReference type="Proteomes" id="UP000658202"/>
    </source>
</evidence>
<reference evidence="1" key="1">
    <citation type="journal article" date="2014" name="Int. J. Syst. Evol. Microbiol.">
        <title>Complete genome of a new Firmicutes species belonging to the dominant human colonic microbiota ('Ruminococcus bicirculans') reveals two chromosomes and a selective capacity to utilize plant glucans.</title>
        <authorList>
            <consortium name="NISC Comparative Sequencing Program"/>
            <person name="Wegmann U."/>
            <person name="Louis P."/>
            <person name="Goesmann A."/>
            <person name="Henrissat B."/>
            <person name="Duncan S.H."/>
            <person name="Flint H.J."/>
        </authorList>
    </citation>
    <scope>NUCLEOTIDE SEQUENCE</scope>
    <source>
        <strain evidence="1">CCM 8490</strain>
    </source>
</reference>
<dbReference type="AlphaFoldDB" id="A0A420CMZ8"/>
<evidence type="ECO:0000313" key="1">
    <source>
        <dbReference type="EMBL" id="GGG51828.1"/>
    </source>
</evidence>
<dbReference type="Proteomes" id="UP000658202">
    <property type="component" value="Unassembled WGS sequence"/>
</dbReference>
<protein>
    <submittedName>
        <fullName evidence="2">Uncharacterized protein</fullName>
    </submittedName>
</protein>
<accession>A0A420CMZ8</accession>
<dbReference type="EMBL" id="RAQH01000010">
    <property type="protein sequence ID" value="RKE79778.1"/>
    <property type="molecule type" value="Genomic_DNA"/>
</dbReference>
<dbReference type="RefSeq" id="WP_170144253.1">
    <property type="nucleotide sequence ID" value="NZ_BMCW01000001.1"/>
</dbReference>
<comment type="caution">
    <text evidence="2">The sequence shown here is derived from an EMBL/GenBank/DDBJ whole genome shotgun (WGS) entry which is preliminary data.</text>
</comment>
<dbReference type="Proteomes" id="UP000285906">
    <property type="component" value="Unassembled WGS sequence"/>
</dbReference>